<feature type="region of interest" description="Disordered" evidence="1">
    <location>
        <begin position="213"/>
        <end position="240"/>
    </location>
</feature>
<dbReference type="AlphaFoldDB" id="A0A0N1HMU1"/>
<dbReference type="EMBL" id="LFJN01000033">
    <property type="protein sequence ID" value="KPI36160.1"/>
    <property type="molecule type" value="Genomic_DNA"/>
</dbReference>
<gene>
    <name evidence="2" type="ORF">AB675_8922</name>
</gene>
<feature type="compositionally biased region" description="Polar residues" evidence="1">
    <location>
        <begin position="214"/>
        <end position="230"/>
    </location>
</feature>
<feature type="compositionally biased region" description="Low complexity" evidence="1">
    <location>
        <begin position="264"/>
        <end position="279"/>
    </location>
</feature>
<evidence type="ECO:0000256" key="1">
    <source>
        <dbReference type="SAM" id="MobiDB-lite"/>
    </source>
</evidence>
<dbReference type="Proteomes" id="UP000038010">
    <property type="component" value="Unassembled WGS sequence"/>
</dbReference>
<accession>A0A0N1HMU1</accession>
<keyword evidence="3" id="KW-1185">Reference proteome</keyword>
<proteinExistence type="predicted"/>
<feature type="compositionally biased region" description="Polar residues" evidence="1">
    <location>
        <begin position="22"/>
        <end position="44"/>
    </location>
</feature>
<feature type="compositionally biased region" description="Gly residues" evidence="1">
    <location>
        <begin position="395"/>
        <end position="411"/>
    </location>
</feature>
<feature type="compositionally biased region" description="Basic residues" evidence="1">
    <location>
        <begin position="385"/>
        <end position="394"/>
    </location>
</feature>
<protein>
    <submittedName>
        <fullName evidence="2">Uncharacterized protein</fullName>
    </submittedName>
</protein>
<comment type="caution">
    <text evidence="2">The sequence shown here is derived from an EMBL/GenBank/DDBJ whole genome shotgun (WGS) entry which is preliminary data.</text>
</comment>
<reference evidence="2 3" key="1">
    <citation type="submission" date="2015-06" db="EMBL/GenBank/DDBJ databases">
        <title>Draft genome of the ant-associated black yeast Phialophora attae CBS 131958.</title>
        <authorList>
            <person name="Moreno L.F."/>
            <person name="Stielow B.J."/>
            <person name="de Hoog S."/>
            <person name="Vicente V.A."/>
            <person name="Weiss V.A."/>
            <person name="de Vries M."/>
            <person name="Cruz L.M."/>
            <person name="Souza E.M."/>
        </authorList>
    </citation>
    <scope>NUCLEOTIDE SEQUENCE [LARGE SCALE GENOMIC DNA]</scope>
    <source>
        <strain evidence="2 3">CBS 131958</strain>
    </source>
</reference>
<organism evidence="2 3">
    <name type="scientific">Cyphellophora attinorum</name>
    <dbReference type="NCBI Taxonomy" id="1664694"/>
    <lineage>
        <taxon>Eukaryota</taxon>
        <taxon>Fungi</taxon>
        <taxon>Dikarya</taxon>
        <taxon>Ascomycota</taxon>
        <taxon>Pezizomycotina</taxon>
        <taxon>Eurotiomycetes</taxon>
        <taxon>Chaetothyriomycetidae</taxon>
        <taxon>Chaetothyriales</taxon>
        <taxon>Cyphellophoraceae</taxon>
        <taxon>Cyphellophora</taxon>
    </lineage>
</organism>
<feature type="region of interest" description="Disordered" evidence="1">
    <location>
        <begin position="1"/>
        <end position="117"/>
    </location>
</feature>
<name>A0A0N1HMU1_9EURO</name>
<feature type="compositionally biased region" description="Low complexity" evidence="1">
    <location>
        <begin position="68"/>
        <end position="80"/>
    </location>
</feature>
<evidence type="ECO:0000313" key="2">
    <source>
        <dbReference type="EMBL" id="KPI36160.1"/>
    </source>
</evidence>
<dbReference type="VEuPathDB" id="FungiDB:AB675_8922"/>
<sequence>MEWSFASAMAGMSGPADEHTRQSIQDSYDASETTPTNVSASTDAPPSPMDASEPGPEQKEENEPSPRPSRSQSQTRARATLDWSFDSAMLELNDQKPDPTPETTITQQPAQRVTPSRPAALTRMMTMPVTSNDFTTIENDDTPPYQRPATAMSDAMSITSSTSSADVDPFGLDNSSDSEMPGPATLEADTAPHGGIGGYYVTRGRTILPDSWPSAVQSSDPASANHSSRTVRIGDENFPGPAAAMIPPGARLNANANAHAMTNNASISSSNSSGQSTSSVLPSGPAPASAPTRPTIEFPNIHPPNLAALSSGATNEELATELERLLEGFSTTLEIAAGFFAGPGVDPITGVHHGSDGYPELGSVTGSLPPTMSPLAIAAAGIPLRRGRARRGRGRGSGGSGDLGGVSGSGSGSAEEV</sequence>
<dbReference type="GeneID" id="28741291"/>
<feature type="region of interest" description="Disordered" evidence="1">
    <location>
        <begin position="384"/>
        <end position="417"/>
    </location>
</feature>
<feature type="compositionally biased region" description="Polar residues" evidence="1">
    <location>
        <begin position="101"/>
        <end position="114"/>
    </location>
</feature>
<dbReference type="STRING" id="1664694.A0A0N1HMU1"/>
<dbReference type="RefSeq" id="XP_017996123.1">
    <property type="nucleotide sequence ID" value="XM_018149411.1"/>
</dbReference>
<evidence type="ECO:0000313" key="3">
    <source>
        <dbReference type="Proteomes" id="UP000038010"/>
    </source>
</evidence>
<feature type="region of interest" description="Disordered" evidence="1">
    <location>
        <begin position="264"/>
        <end position="300"/>
    </location>
</feature>